<feature type="transmembrane region" description="Helical" evidence="1">
    <location>
        <begin position="295"/>
        <end position="315"/>
    </location>
</feature>
<dbReference type="InterPro" id="IPR050721">
    <property type="entry name" value="Trk_Ktr_HKT_K-transport"/>
</dbReference>
<reference evidence="3 4" key="1">
    <citation type="submission" date="2021-08" db="EMBL/GenBank/DDBJ databases">
        <title>Draft genome sequence of Spirulina subsalsa with high tolerance to salinity and hype-accumulation of phycocyanin.</title>
        <authorList>
            <person name="Pei H."/>
            <person name="Jiang L."/>
        </authorList>
    </citation>
    <scope>NUCLEOTIDE SEQUENCE [LARGE SCALE GENOMIC DNA]</scope>
    <source>
        <strain evidence="3 4">FACHB-351</strain>
    </source>
</reference>
<dbReference type="InterPro" id="IPR036291">
    <property type="entry name" value="NAD(P)-bd_dom_sf"/>
</dbReference>
<dbReference type="SUPFAM" id="SSF81324">
    <property type="entry name" value="Voltage-gated potassium channels"/>
    <property type="match status" value="1"/>
</dbReference>
<keyword evidence="1" id="KW-0812">Transmembrane</keyword>
<keyword evidence="1" id="KW-1133">Transmembrane helix</keyword>
<feature type="domain" description="RCK N-terminal" evidence="2">
    <location>
        <begin position="336"/>
        <end position="455"/>
    </location>
</feature>
<organism evidence="3 4">
    <name type="scientific">Spirulina subsalsa FACHB-351</name>
    <dbReference type="NCBI Taxonomy" id="234711"/>
    <lineage>
        <taxon>Bacteria</taxon>
        <taxon>Bacillati</taxon>
        <taxon>Cyanobacteriota</taxon>
        <taxon>Cyanophyceae</taxon>
        <taxon>Spirulinales</taxon>
        <taxon>Spirulinaceae</taxon>
        <taxon>Spirulina</taxon>
    </lineage>
</organism>
<dbReference type="Gene3D" id="3.40.50.720">
    <property type="entry name" value="NAD(P)-binding Rossmann-like Domain"/>
    <property type="match status" value="2"/>
</dbReference>
<evidence type="ECO:0000259" key="2">
    <source>
        <dbReference type="PROSITE" id="PS51201"/>
    </source>
</evidence>
<accession>A0ABT3L9T6</accession>
<dbReference type="PANTHER" id="PTHR43833">
    <property type="entry name" value="POTASSIUM CHANNEL PROTEIN 2-RELATED-RELATED"/>
    <property type="match status" value="1"/>
</dbReference>
<dbReference type="Proteomes" id="UP001526426">
    <property type="component" value="Unassembled WGS sequence"/>
</dbReference>
<comment type="caution">
    <text evidence="3">The sequence shown here is derived from an EMBL/GenBank/DDBJ whole genome shotgun (WGS) entry which is preliminary data.</text>
</comment>
<evidence type="ECO:0000313" key="3">
    <source>
        <dbReference type="EMBL" id="MCW6038222.1"/>
    </source>
</evidence>
<sequence>MKPRIIVCGLGRTGYRIFNLLRQQGADVVGVSDRPIPGETMNHIIVGDLRSASTLITAGIREAHTLVLAGNDDALNLAILTQAKVINNKIRIINRLLNHTLGERLDQTVVDHVSMSVAELAAPIFTFAALGNKAIGQLRLFNQTWPIHEEIIHENHPWLGRRLSDLWESRSRMLIYFLPTRDEVDLISAVMEGKPLEVGDHLIVGTQPTVRNSRRSWVKQLLKAIANLRKFQEYGRPVALVTLALLLTIFLATLTYVSVNFHVSVVDALYFSVGMITGAGGKEEIAENAPDSIKIFTSVMMIVGAGVIGICYALINDFILGSRLRQFWAVTQVPSSNHYVVCGLGGIGVRIVQQLLQQGHDVVVIERDANNRYLHTARSLGVPVIIEDASISNSLREANVHKARALLAVTSNDMVNVEIALCAKAISPRIAVVVRNHDVQFSVSVQQVFEFESVLCPTELATPSFAAAALGGRILGNGITDDLLWVALATLITPHHPFYGKTVKEAAVHADFVPLYLESQGQTIHGWRLLETPLQENDVLYLTMPATELEQLWRSDVPSAASELIMG</sequence>
<dbReference type="SUPFAM" id="SSF51735">
    <property type="entry name" value="NAD(P)-binding Rossmann-fold domains"/>
    <property type="match status" value="2"/>
</dbReference>
<keyword evidence="1" id="KW-0472">Membrane</keyword>
<dbReference type="EMBL" id="JAIHOM010000118">
    <property type="protein sequence ID" value="MCW6038222.1"/>
    <property type="molecule type" value="Genomic_DNA"/>
</dbReference>
<keyword evidence="4" id="KW-1185">Reference proteome</keyword>
<name>A0ABT3L9T6_9CYAN</name>
<dbReference type="Pfam" id="PF02254">
    <property type="entry name" value="TrkA_N"/>
    <property type="match status" value="2"/>
</dbReference>
<dbReference type="PROSITE" id="PS51201">
    <property type="entry name" value="RCK_N"/>
    <property type="match status" value="1"/>
</dbReference>
<dbReference type="Gene3D" id="1.10.287.70">
    <property type="match status" value="1"/>
</dbReference>
<dbReference type="PANTHER" id="PTHR43833:SF11">
    <property type="entry name" value="VOLTAGE-GATED POTASSIUM CHANNEL KCH"/>
    <property type="match status" value="1"/>
</dbReference>
<evidence type="ECO:0000256" key="1">
    <source>
        <dbReference type="SAM" id="Phobius"/>
    </source>
</evidence>
<gene>
    <name evidence="3" type="ORF">K4A83_18370</name>
</gene>
<proteinExistence type="predicted"/>
<evidence type="ECO:0000313" key="4">
    <source>
        <dbReference type="Proteomes" id="UP001526426"/>
    </source>
</evidence>
<dbReference type="RefSeq" id="WP_265266125.1">
    <property type="nucleotide sequence ID" value="NZ_JAIHOM010000118.1"/>
</dbReference>
<feature type="transmembrane region" description="Helical" evidence="1">
    <location>
        <begin position="238"/>
        <end position="259"/>
    </location>
</feature>
<protein>
    <submittedName>
        <fullName evidence="3">NAD-binding protein</fullName>
    </submittedName>
</protein>
<dbReference type="InterPro" id="IPR003148">
    <property type="entry name" value="RCK_N"/>
</dbReference>